<keyword evidence="6 7" id="KW-0472">Membrane</keyword>
<dbReference type="GO" id="GO:0016020">
    <property type="term" value="C:membrane"/>
    <property type="evidence" value="ECO:0007669"/>
    <property type="project" value="UniProtKB-SubCell"/>
</dbReference>
<organism evidence="9 10">
    <name type="scientific">Rhododendron williamsianum</name>
    <dbReference type="NCBI Taxonomy" id="262921"/>
    <lineage>
        <taxon>Eukaryota</taxon>
        <taxon>Viridiplantae</taxon>
        <taxon>Streptophyta</taxon>
        <taxon>Embryophyta</taxon>
        <taxon>Tracheophyta</taxon>
        <taxon>Spermatophyta</taxon>
        <taxon>Magnoliopsida</taxon>
        <taxon>eudicotyledons</taxon>
        <taxon>Gunneridae</taxon>
        <taxon>Pentapetalae</taxon>
        <taxon>asterids</taxon>
        <taxon>Ericales</taxon>
        <taxon>Ericaceae</taxon>
        <taxon>Ericoideae</taxon>
        <taxon>Rhodoreae</taxon>
        <taxon>Rhododendron</taxon>
    </lineage>
</organism>
<accession>A0A6A4M7N6</accession>
<evidence type="ECO:0000259" key="8">
    <source>
        <dbReference type="Pfam" id="PF01490"/>
    </source>
</evidence>
<dbReference type="OrthoDB" id="28208at2759"/>
<dbReference type="EMBL" id="QEFC01000264">
    <property type="protein sequence ID" value="KAE9465382.1"/>
    <property type="molecule type" value="Genomic_DNA"/>
</dbReference>
<dbReference type="Proteomes" id="UP000428333">
    <property type="component" value="Linkage Group LG02"/>
</dbReference>
<comment type="caution">
    <text evidence="9">The sequence shown here is derived from an EMBL/GenBank/DDBJ whole genome shotgun (WGS) entry which is preliminary data.</text>
</comment>
<protein>
    <recommendedName>
        <fullName evidence="8">Amino acid transporter transmembrane domain-containing protein</fullName>
    </recommendedName>
</protein>
<feature type="non-terminal residue" evidence="9">
    <location>
        <position position="1"/>
    </location>
</feature>
<dbReference type="Pfam" id="PF01490">
    <property type="entry name" value="Aa_trans"/>
    <property type="match status" value="1"/>
</dbReference>
<dbReference type="InterPro" id="IPR013057">
    <property type="entry name" value="AA_transpt_TM"/>
</dbReference>
<proteinExistence type="predicted"/>
<sequence length="132" mass="14827">MTLENDQSQKDERAATRLEELNEWLPVTSSRKANWWYSAFHNVTAMVGAGVLGLPYAMSQLGCVDDNVLLSLEKPAWLVATANMFVVIHVIGSYQVFAQPVFDMIQAFLVLKMNFKPTGLLRFVARISYVGK</sequence>
<evidence type="ECO:0000313" key="9">
    <source>
        <dbReference type="EMBL" id="KAE9465382.1"/>
    </source>
</evidence>
<keyword evidence="3 7" id="KW-0812">Transmembrane</keyword>
<reference evidence="9 10" key="1">
    <citation type="journal article" date="2019" name="Genome Biol. Evol.">
        <title>The Rhododendron genome and chromosomal organization provide insight into shared whole-genome duplications across the heath family (Ericaceae).</title>
        <authorList>
            <person name="Soza V.L."/>
            <person name="Lindsley D."/>
            <person name="Waalkes A."/>
            <person name="Ramage E."/>
            <person name="Patwardhan R.P."/>
            <person name="Burton J.N."/>
            <person name="Adey A."/>
            <person name="Kumar A."/>
            <person name="Qiu R."/>
            <person name="Shendure J."/>
            <person name="Hall B."/>
        </authorList>
    </citation>
    <scope>NUCLEOTIDE SEQUENCE [LARGE SCALE GENOMIC DNA]</scope>
    <source>
        <strain evidence="9">RSF 1966-606</strain>
    </source>
</reference>
<evidence type="ECO:0000256" key="6">
    <source>
        <dbReference type="ARBA" id="ARBA00023136"/>
    </source>
</evidence>
<keyword evidence="2" id="KW-0813">Transport</keyword>
<gene>
    <name evidence="9" type="ORF">C3L33_02710</name>
</gene>
<keyword evidence="4" id="KW-0029">Amino-acid transport</keyword>
<evidence type="ECO:0000256" key="2">
    <source>
        <dbReference type="ARBA" id="ARBA00022448"/>
    </source>
</evidence>
<dbReference type="AlphaFoldDB" id="A0A6A4M7N6"/>
<keyword evidence="10" id="KW-1185">Reference proteome</keyword>
<comment type="subcellular location">
    <subcellularLocation>
        <location evidence="1">Membrane</location>
    </subcellularLocation>
</comment>
<evidence type="ECO:0000256" key="5">
    <source>
        <dbReference type="ARBA" id="ARBA00022989"/>
    </source>
</evidence>
<feature type="transmembrane region" description="Helical" evidence="7">
    <location>
        <begin position="35"/>
        <end position="56"/>
    </location>
</feature>
<name>A0A6A4M7N6_9ERIC</name>
<dbReference type="PANTHER" id="PTHR48017">
    <property type="entry name" value="OS05G0424000 PROTEIN-RELATED"/>
    <property type="match status" value="1"/>
</dbReference>
<evidence type="ECO:0000256" key="1">
    <source>
        <dbReference type="ARBA" id="ARBA00004370"/>
    </source>
</evidence>
<dbReference type="GO" id="GO:0006865">
    <property type="term" value="P:amino acid transport"/>
    <property type="evidence" value="ECO:0007669"/>
    <property type="project" value="UniProtKB-KW"/>
</dbReference>
<evidence type="ECO:0000256" key="3">
    <source>
        <dbReference type="ARBA" id="ARBA00022692"/>
    </source>
</evidence>
<feature type="domain" description="Amino acid transporter transmembrane" evidence="8">
    <location>
        <begin position="64"/>
        <end position="130"/>
    </location>
</feature>
<keyword evidence="5 7" id="KW-1133">Transmembrane helix</keyword>
<evidence type="ECO:0000313" key="10">
    <source>
        <dbReference type="Proteomes" id="UP000428333"/>
    </source>
</evidence>
<evidence type="ECO:0000256" key="7">
    <source>
        <dbReference type="SAM" id="Phobius"/>
    </source>
</evidence>
<feature type="transmembrane region" description="Helical" evidence="7">
    <location>
        <begin position="76"/>
        <end position="97"/>
    </location>
</feature>
<evidence type="ECO:0000256" key="4">
    <source>
        <dbReference type="ARBA" id="ARBA00022970"/>
    </source>
</evidence>